<dbReference type="PRINTS" id="PR00344">
    <property type="entry name" value="BCTRLSENSOR"/>
</dbReference>
<dbReference type="GO" id="GO:0005886">
    <property type="term" value="C:plasma membrane"/>
    <property type="evidence" value="ECO:0007669"/>
    <property type="project" value="UniProtKB-SubCell"/>
</dbReference>
<evidence type="ECO:0000256" key="4">
    <source>
        <dbReference type="ARBA" id="ARBA00022553"/>
    </source>
</evidence>
<dbReference type="Gene3D" id="3.30.565.10">
    <property type="entry name" value="Histidine kinase-like ATPase, C-terminal domain"/>
    <property type="match status" value="1"/>
</dbReference>
<evidence type="ECO:0000259" key="12">
    <source>
        <dbReference type="PROSITE" id="PS50109"/>
    </source>
</evidence>
<dbReference type="GO" id="GO:0000155">
    <property type="term" value="F:phosphorelay sensor kinase activity"/>
    <property type="evidence" value="ECO:0007669"/>
    <property type="project" value="InterPro"/>
</dbReference>
<feature type="domain" description="Histidine kinase" evidence="12">
    <location>
        <begin position="175"/>
        <end position="389"/>
    </location>
</feature>
<dbReference type="PANTHER" id="PTHR45436">
    <property type="entry name" value="SENSOR HISTIDINE KINASE YKOH"/>
    <property type="match status" value="1"/>
</dbReference>
<evidence type="ECO:0000256" key="2">
    <source>
        <dbReference type="ARBA" id="ARBA00004236"/>
    </source>
</evidence>
<dbReference type="PANTHER" id="PTHR45436:SF5">
    <property type="entry name" value="SENSOR HISTIDINE KINASE TRCS"/>
    <property type="match status" value="1"/>
</dbReference>
<dbReference type="PROSITE" id="PS50885">
    <property type="entry name" value="HAMP"/>
    <property type="match status" value="1"/>
</dbReference>
<dbReference type="InterPro" id="IPR005467">
    <property type="entry name" value="His_kinase_dom"/>
</dbReference>
<dbReference type="PROSITE" id="PS50109">
    <property type="entry name" value="HIS_KIN"/>
    <property type="match status" value="1"/>
</dbReference>
<comment type="caution">
    <text evidence="14">The sequence shown here is derived from an EMBL/GenBank/DDBJ whole genome shotgun (WGS) entry which is preliminary data.</text>
</comment>
<dbReference type="InterPro" id="IPR036097">
    <property type="entry name" value="HisK_dim/P_sf"/>
</dbReference>
<evidence type="ECO:0000313" key="14">
    <source>
        <dbReference type="EMBL" id="NYH76807.1"/>
    </source>
</evidence>
<protein>
    <recommendedName>
        <fullName evidence="3">histidine kinase</fullName>
        <ecNumber evidence="3">2.7.13.3</ecNumber>
    </recommendedName>
</protein>
<dbReference type="EMBL" id="JACBYW010000001">
    <property type="protein sequence ID" value="NYH76807.1"/>
    <property type="molecule type" value="Genomic_DNA"/>
</dbReference>
<organism evidence="14 15">
    <name type="scientific">Actinopolyspora biskrensis</name>
    <dbReference type="NCBI Taxonomy" id="1470178"/>
    <lineage>
        <taxon>Bacteria</taxon>
        <taxon>Bacillati</taxon>
        <taxon>Actinomycetota</taxon>
        <taxon>Actinomycetes</taxon>
        <taxon>Actinopolysporales</taxon>
        <taxon>Actinopolysporaceae</taxon>
        <taxon>Actinopolyspora</taxon>
    </lineage>
</organism>
<comment type="catalytic activity">
    <reaction evidence="1">
        <text>ATP + protein L-histidine = ADP + protein N-phospho-L-histidine.</text>
        <dbReference type="EC" id="2.7.13.3"/>
    </reaction>
</comment>
<sequence>MSLPEDSPELFSSASRTRRGPGLRLRLTMLATVLVAGGSALLLWLGWLLVGDVVAAVPRVPEGTTVRLDGAVVSAEDVGAALRNHARSQVLSVGAVAFVSVVLAAAVLSWSVCGRVLRPLNEVTGTARRLTARSLGSRIELDGPRDEVAELADTFDGMLDRLQTAFESQHRFVANASHELRTPLSVIRTELDVTLSDPRADAEELRRMAEVVREATAKSERLVESLLLLARTEGSELPERERVDLTEIAGNALKSIDAEITAAELRVGVGHAPAVAMGDSALLERVAGNLLENSVRHNVRGGWIEVDTGVSGRWAFLTVSSSGSHVDAERVENLFEPFRRAGAERTSRAGAGLGLSVVRAAAAAHGGQVRAEPVVGGGLSVTAWVPAAGDVAGAL</sequence>
<evidence type="ECO:0000256" key="1">
    <source>
        <dbReference type="ARBA" id="ARBA00000085"/>
    </source>
</evidence>
<feature type="domain" description="HAMP" evidence="13">
    <location>
        <begin position="114"/>
        <end position="167"/>
    </location>
</feature>
<name>A0A852Z3C4_9ACTN</name>
<evidence type="ECO:0000256" key="9">
    <source>
        <dbReference type="ARBA" id="ARBA00023012"/>
    </source>
</evidence>
<dbReference type="InterPro" id="IPR004358">
    <property type="entry name" value="Sig_transdc_His_kin-like_C"/>
</dbReference>
<keyword evidence="7" id="KW-0418">Kinase</keyword>
<evidence type="ECO:0000313" key="15">
    <source>
        <dbReference type="Proteomes" id="UP000548304"/>
    </source>
</evidence>
<feature type="transmembrane region" description="Helical" evidence="11">
    <location>
        <begin position="90"/>
        <end position="110"/>
    </location>
</feature>
<reference evidence="14 15" key="1">
    <citation type="submission" date="2020-07" db="EMBL/GenBank/DDBJ databases">
        <title>Genomic Encyclopedia of Type Strains, Phase III (KMG-III): the genomes of soil and plant-associated and newly described type strains.</title>
        <authorList>
            <person name="Whitman W."/>
        </authorList>
    </citation>
    <scope>NUCLEOTIDE SEQUENCE [LARGE SCALE GENOMIC DNA]</scope>
    <source>
        <strain evidence="14 15">CECT 8576</strain>
    </source>
</reference>
<dbReference type="EC" id="2.7.13.3" evidence="3"/>
<evidence type="ECO:0000256" key="3">
    <source>
        <dbReference type="ARBA" id="ARBA00012438"/>
    </source>
</evidence>
<keyword evidence="8 11" id="KW-1133">Transmembrane helix</keyword>
<dbReference type="SMART" id="SM00304">
    <property type="entry name" value="HAMP"/>
    <property type="match status" value="1"/>
</dbReference>
<comment type="subcellular location">
    <subcellularLocation>
        <location evidence="2">Cell membrane</location>
    </subcellularLocation>
</comment>
<proteinExistence type="predicted"/>
<evidence type="ECO:0000256" key="5">
    <source>
        <dbReference type="ARBA" id="ARBA00022679"/>
    </source>
</evidence>
<dbReference type="Pfam" id="PF02518">
    <property type="entry name" value="HATPase_c"/>
    <property type="match status" value="1"/>
</dbReference>
<dbReference type="CDD" id="cd00075">
    <property type="entry name" value="HATPase"/>
    <property type="match status" value="1"/>
</dbReference>
<dbReference type="InterPro" id="IPR003660">
    <property type="entry name" value="HAMP_dom"/>
</dbReference>
<dbReference type="SUPFAM" id="SSF47384">
    <property type="entry name" value="Homodimeric domain of signal transducing histidine kinase"/>
    <property type="match status" value="1"/>
</dbReference>
<dbReference type="Proteomes" id="UP000548304">
    <property type="component" value="Unassembled WGS sequence"/>
</dbReference>
<dbReference type="RefSeq" id="WP_179533454.1">
    <property type="nucleotide sequence ID" value="NZ_JACBYW010000001.1"/>
</dbReference>
<keyword evidence="10 11" id="KW-0472">Membrane</keyword>
<dbReference type="SUPFAM" id="SSF55874">
    <property type="entry name" value="ATPase domain of HSP90 chaperone/DNA topoisomerase II/histidine kinase"/>
    <property type="match status" value="1"/>
</dbReference>
<gene>
    <name evidence="14" type="ORF">FHR84_000121</name>
</gene>
<evidence type="ECO:0000256" key="11">
    <source>
        <dbReference type="SAM" id="Phobius"/>
    </source>
</evidence>
<evidence type="ECO:0000259" key="13">
    <source>
        <dbReference type="PROSITE" id="PS50885"/>
    </source>
</evidence>
<evidence type="ECO:0000256" key="6">
    <source>
        <dbReference type="ARBA" id="ARBA00022692"/>
    </source>
</evidence>
<dbReference type="Gene3D" id="1.10.287.130">
    <property type="match status" value="1"/>
</dbReference>
<keyword evidence="9" id="KW-0902">Two-component regulatory system</keyword>
<feature type="transmembrane region" description="Helical" evidence="11">
    <location>
        <begin position="27"/>
        <end position="50"/>
    </location>
</feature>
<accession>A0A852Z3C4</accession>
<keyword evidence="5" id="KW-0808">Transferase</keyword>
<dbReference type="AlphaFoldDB" id="A0A852Z3C4"/>
<dbReference type="Pfam" id="PF00512">
    <property type="entry name" value="HisKA"/>
    <property type="match status" value="1"/>
</dbReference>
<dbReference type="InterPro" id="IPR036890">
    <property type="entry name" value="HATPase_C_sf"/>
</dbReference>
<dbReference type="CDD" id="cd00082">
    <property type="entry name" value="HisKA"/>
    <property type="match status" value="1"/>
</dbReference>
<evidence type="ECO:0000256" key="7">
    <source>
        <dbReference type="ARBA" id="ARBA00022777"/>
    </source>
</evidence>
<dbReference type="SUPFAM" id="SSF158472">
    <property type="entry name" value="HAMP domain-like"/>
    <property type="match status" value="1"/>
</dbReference>
<evidence type="ECO:0000256" key="10">
    <source>
        <dbReference type="ARBA" id="ARBA00023136"/>
    </source>
</evidence>
<dbReference type="InterPro" id="IPR050428">
    <property type="entry name" value="TCS_sensor_his_kinase"/>
</dbReference>
<dbReference type="Gene3D" id="6.10.340.10">
    <property type="match status" value="1"/>
</dbReference>
<dbReference type="CDD" id="cd06225">
    <property type="entry name" value="HAMP"/>
    <property type="match status" value="1"/>
</dbReference>
<dbReference type="InterPro" id="IPR003661">
    <property type="entry name" value="HisK_dim/P_dom"/>
</dbReference>
<evidence type="ECO:0000256" key="8">
    <source>
        <dbReference type="ARBA" id="ARBA00022989"/>
    </source>
</evidence>
<keyword evidence="4" id="KW-0597">Phosphoprotein</keyword>
<dbReference type="SMART" id="SM00387">
    <property type="entry name" value="HATPase_c"/>
    <property type="match status" value="1"/>
</dbReference>
<keyword evidence="6 11" id="KW-0812">Transmembrane</keyword>
<keyword evidence="15" id="KW-1185">Reference proteome</keyword>
<dbReference type="SMART" id="SM00388">
    <property type="entry name" value="HisKA"/>
    <property type="match status" value="1"/>
</dbReference>
<dbReference type="InterPro" id="IPR003594">
    <property type="entry name" value="HATPase_dom"/>
</dbReference>
<dbReference type="Pfam" id="PF00672">
    <property type="entry name" value="HAMP"/>
    <property type="match status" value="1"/>
</dbReference>